<feature type="transmembrane region" description="Helical" evidence="1">
    <location>
        <begin position="179"/>
        <end position="200"/>
    </location>
</feature>
<feature type="transmembrane region" description="Helical" evidence="1">
    <location>
        <begin position="206"/>
        <end position="224"/>
    </location>
</feature>
<dbReference type="AlphaFoldDB" id="A0ABD5ZT30"/>
<keyword evidence="1" id="KW-0812">Transmembrane</keyword>
<reference evidence="3 4" key="1">
    <citation type="journal article" date="2019" name="Int. J. Syst. Evol. Microbiol.">
        <title>The Global Catalogue of Microorganisms (GCM) 10K type strain sequencing project: providing services to taxonomists for standard genome sequencing and annotation.</title>
        <authorList>
            <consortium name="The Broad Institute Genomics Platform"/>
            <consortium name="The Broad Institute Genome Sequencing Center for Infectious Disease"/>
            <person name="Wu L."/>
            <person name="Ma J."/>
        </authorList>
    </citation>
    <scope>NUCLEOTIDE SEQUENCE [LARGE SCALE GENOMIC DNA]</scope>
    <source>
        <strain evidence="3 4">GX21</strain>
    </source>
</reference>
<keyword evidence="3" id="KW-0418">Kinase</keyword>
<gene>
    <name evidence="3" type="ORF">ACFQKE_00540</name>
</gene>
<dbReference type="InterPro" id="IPR036097">
    <property type="entry name" value="HisK_dim/P_sf"/>
</dbReference>
<keyword evidence="3" id="KW-0808">Transferase</keyword>
<feature type="transmembrane region" description="Helical" evidence="1">
    <location>
        <begin position="108"/>
        <end position="127"/>
    </location>
</feature>
<dbReference type="InterPro" id="IPR003661">
    <property type="entry name" value="HisK_dim/P_dom"/>
</dbReference>
<proteinExistence type="predicted"/>
<keyword evidence="4" id="KW-1185">Reference proteome</keyword>
<dbReference type="CDD" id="cd00082">
    <property type="entry name" value="HisKA"/>
    <property type="match status" value="1"/>
</dbReference>
<dbReference type="Gene3D" id="1.10.287.130">
    <property type="match status" value="1"/>
</dbReference>
<feature type="transmembrane region" description="Helical" evidence="1">
    <location>
        <begin position="41"/>
        <end position="62"/>
    </location>
</feature>
<dbReference type="GeneID" id="96952093"/>
<name>A0ABD5ZT30_9EURY</name>
<dbReference type="InterPro" id="IPR035965">
    <property type="entry name" value="PAS-like_dom_sf"/>
</dbReference>
<dbReference type="EMBL" id="JBHTAT010000001">
    <property type="protein sequence ID" value="MFC7253810.1"/>
    <property type="molecule type" value="Genomic_DNA"/>
</dbReference>
<feature type="transmembrane region" description="Helical" evidence="1">
    <location>
        <begin position="68"/>
        <end position="88"/>
    </location>
</feature>
<dbReference type="Pfam" id="PF16927">
    <property type="entry name" value="HisKA_7TM"/>
    <property type="match status" value="1"/>
</dbReference>
<dbReference type="InterPro" id="IPR031621">
    <property type="entry name" value="HisKA_7TM"/>
</dbReference>
<protein>
    <submittedName>
        <fullName evidence="3">Histidine kinase N-terminal 7TM domain-containing protein</fullName>
    </submittedName>
</protein>
<keyword evidence="1" id="KW-1133">Transmembrane helix</keyword>
<evidence type="ECO:0000313" key="3">
    <source>
        <dbReference type="EMBL" id="MFC7253810.1"/>
    </source>
</evidence>
<dbReference type="GO" id="GO:0016301">
    <property type="term" value="F:kinase activity"/>
    <property type="evidence" value="ECO:0007669"/>
    <property type="project" value="UniProtKB-KW"/>
</dbReference>
<feature type="transmembrane region" description="Helical" evidence="1">
    <location>
        <begin position="147"/>
        <end position="167"/>
    </location>
</feature>
<dbReference type="SMART" id="SM00388">
    <property type="entry name" value="HisKA"/>
    <property type="match status" value="1"/>
</dbReference>
<accession>A0ABD5ZT30</accession>
<evidence type="ECO:0000259" key="2">
    <source>
        <dbReference type="SMART" id="SM00388"/>
    </source>
</evidence>
<evidence type="ECO:0000256" key="1">
    <source>
        <dbReference type="SAM" id="Phobius"/>
    </source>
</evidence>
<organism evidence="3 4">
    <name type="scientific">Haloplanus litoreus</name>
    <dbReference type="NCBI Taxonomy" id="767515"/>
    <lineage>
        <taxon>Archaea</taxon>
        <taxon>Methanobacteriati</taxon>
        <taxon>Methanobacteriota</taxon>
        <taxon>Stenosarchaea group</taxon>
        <taxon>Halobacteria</taxon>
        <taxon>Halobacteriales</taxon>
        <taxon>Haloferacaceae</taxon>
        <taxon>Haloplanus</taxon>
    </lineage>
</organism>
<dbReference type="SUPFAM" id="SSF55785">
    <property type="entry name" value="PYP-like sensor domain (PAS domain)"/>
    <property type="match status" value="1"/>
</dbReference>
<dbReference type="RefSeq" id="WP_379701852.1">
    <property type="nucleotide sequence ID" value="NZ_JBHTAT010000001.1"/>
</dbReference>
<feature type="transmembrane region" description="Helical" evidence="1">
    <location>
        <begin position="6"/>
        <end position="29"/>
    </location>
</feature>
<comment type="caution">
    <text evidence="3">The sequence shown here is derived from an EMBL/GenBank/DDBJ whole genome shotgun (WGS) entry which is preliminary data.</text>
</comment>
<dbReference type="Proteomes" id="UP001596434">
    <property type="component" value="Unassembled WGS sequence"/>
</dbReference>
<dbReference type="SUPFAM" id="SSF47384">
    <property type="entry name" value="Homodimeric domain of signal transducing histidine kinase"/>
    <property type="match status" value="1"/>
</dbReference>
<sequence length="549" mass="59288">MVDVAPYTVAYALLFAAAAAGCGAAAVRARRIEDAETRRGLVVLLATSGIWAASHAGLLLLPTRDLKTAVYLIGLILGFSTVFAWLYFCSAYTGRNYHRRPGFRRAAIALYLAVVVVKITNPIHHLYFTTAFVASPFPHLAIRQGLFHWIVTGLSYTLAAVGMFTLFEAFGDADYDARSLGVLVALSGAPVVLDIVGYATPLLIDMIHAPLGVAAFAVGVLFAFENRFFAVQLTDGVEGATIFLDDDRRIREFNGAARRLFPDLDDAIGDSLDALPAVADALADGRGVVDVRIDGDARHYVVSENAFEIGQGSLSRIVVFSDVTRIERHRRELERHDRQLEDLSEGMRHELRNAVTIIRGNVRWAVEQLEDGGVDEAREALRTATDTTDRTTRLMNDFATLAQYGQTMADPITVDVGGAARSAWGNVDGDATLSVRNESSVEADPARFGTLLERTFEFLVENGATTVTVARSDGDLTITGDGDPPTGDPETYFDYGDAAAHESVGTALPLVRTLAQVHGWEATIDTDYRDGVRLVLTSVAATGVETGAD</sequence>
<dbReference type="Pfam" id="PF00512">
    <property type="entry name" value="HisKA"/>
    <property type="match status" value="1"/>
</dbReference>
<keyword evidence="1" id="KW-0472">Membrane</keyword>
<evidence type="ECO:0000313" key="4">
    <source>
        <dbReference type="Proteomes" id="UP001596434"/>
    </source>
</evidence>
<feature type="domain" description="Signal transduction histidine kinase dimerisation/phosphoacceptor" evidence="2">
    <location>
        <begin position="339"/>
        <end position="407"/>
    </location>
</feature>